<dbReference type="GO" id="GO:0120159">
    <property type="term" value="F:rRNA pseudouridine synthase activity"/>
    <property type="evidence" value="ECO:0007669"/>
    <property type="project" value="UniProtKB-ARBA"/>
</dbReference>
<dbReference type="GO" id="GO:0003723">
    <property type="term" value="F:RNA binding"/>
    <property type="evidence" value="ECO:0007669"/>
    <property type="project" value="UniProtKB-KW"/>
</dbReference>
<evidence type="ECO:0000256" key="2">
    <source>
        <dbReference type="ARBA" id="ARBA00023235"/>
    </source>
</evidence>
<comment type="similarity">
    <text evidence="1 4">Belongs to the pseudouridine synthase RsuA family.</text>
</comment>
<evidence type="ECO:0000313" key="7">
    <source>
        <dbReference type="EMBL" id="RCK80030.1"/>
    </source>
</evidence>
<evidence type="ECO:0000259" key="6">
    <source>
        <dbReference type="SMART" id="SM00363"/>
    </source>
</evidence>
<dbReference type="NCBIfam" id="TIGR00093">
    <property type="entry name" value="pseudouridine synthase"/>
    <property type="match status" value="1"/>
</dbReference>
<evidence type="ECO:0000313" key="8">
    <source>
        <dbReference type="Proteomes" id="UP000252355"/>
    </source>
</evidence>
<dbReference type="PROSITE" id="PS01149">
    <property type="entry name" value="PSI_RSU"/>
    <property type="match status" value="1"/>
</dbReference>
<dbReference type="Gene3D" id="3.30.70.580">
    <property type="entry name" value="Pseudouridine synthase I, catalytic domain, N-terminal subdomain"/>
    <property type="match status" value="1"/>
</dbReference>
<dbReference type="InterPro" id="IPR018496">
    <property type="entry name" value="PsdUridine_synth_RsuA/RluB_CS"/>
</dbReference>
<dbReference type="CDD" id="cd00165">
    <property type="entry name" value="S4"/>
    <property type="match status" value="1"/>
</dbReference>
<evidence type="ECO:0000256" key="4">
    <source>
        <dbReference type="RuleBase" id="RU003887"/>
    </source>
</evidence>
<dbReference type="Proteomes" id="UP000252355">
    <property type="component" value="Unassembled WGS sequence"/>
</dbReference>
<evidence type="ECO:0000256" key="5">
    <source>
        <dbReference type="SAM" id="MobiDB-lite"/>
    </source>
</evidence>
<reference evidence="7 8" key="1">
    <citation type="submission" date="2018-05" db="EMBL/GenBank/DDBJ databases">
        <title>A metagenomic window into the 2 km-deep terrestrial subsurface aquifer revealed taxonomically and functionally diverse microbial community comprising novel uncultured bacterial lineages.</title>
        <authorList>
            <person name="Kadnikov V.V."/>
            <person name="Mardanov A.V."/>
            <person name="Beletsky A.V."/>
            <person name="Banks D."/>
            <person name="Pimenov N.V."/>
            <person name="Frank Y.A."/>
            <person name="Karnachuk O.V."/>
            <person name="Ravin N.V."/>
        </authorList>
    </citation>
    <scope>NUCLEOTIDE SEQUENCE [LARGE SCALE GENOMIC DNA]</scope>
    <source>
        <strain evidence="7">BY5</strain>
    </source>
</reference>
<feature type="compositionally biased region" description="Basic and acidic residues" evidence="5">
    <location>
        <begin position="197"/>
        <end position="208"/>
    </location>
</feature>
<evidence type="ECO:0000256" key="3">
    <source>
        <dbReference type="PROSITE-ProRule" id="PRU00182"/>
    </source>
</evidence>
<dbReference type="GO" id="GO:0000455">
    <property type="term" value="P:enzyme-directed rRNA pseudouridine synthesis"/>
    <property type="evidence" value="ECO:0007669"/>
    <property type="project" value="UniProtKB-ARBA"/>
</dbReference>
<dbReference type="EC" id="5.4.99.-" evidence="4"/>
<dbReference type="InterPro" id="IPR050343">
    <property type="entry name" value="RsuA_PseudoU_synthase"/>
</dbReference>
<dbReference type="Pfam" id="PF01479">
    <property type="entry name" value="S4"/>
    <property type="match status" value="1"/>
</dbReference>
<proteinExistence type="inferred from homology"/>
<name>A0A367ZPS1_9BACT</name>
<dbReference type="SUPFAM" id="SSF55174">
    <property type="entry name" value="Alpha-L RNA-binding motif"/>
    <property type="match status" value="1"/>
</dbReference>
<accession>A0A367ZPS1</accession>
<dbReference type="InterPro" id="IPR006145">
    <property type="entry name" value="PsdUridine_synth_RsuA/RluA"/>
</dbReference>
<dbReference type="InterPro" id="IPR020103">
    <property type="entry name" value="PsdUridine_synth_cat_dom_sf"/>
</dbReference>
<dbReference type="PROSITE" id="PS50889">
    <property type="entry name" value="S4"/>
    <property type="match status" value="1"/>
</dbReference>
<comment type="caution">
    <text evidence="7">The sequence shown here is derived from an EMBL/GenBank/DDBJ whole genome shotgun (WGS) entry which is preliminary data.</text>
</comment>
<dbReference type="InterPro" id="IPR036986">
    <property type="entry name" value="S4_RNA-bd_sf"/>
</dbReference>
<dbReference type="InterPro" id="IPR002942">
    <property type="entry name" value="S4_RNA-bd"/>
</dbReference>
<dbReference type="PANTHER" id="PTHR47683:SF2">
    <property type="entry name" value="RNA-BINDING S4 DOMAIN-CONTAINING PROTEIN"/>
    <property type="match status" value="1"/>
</dbReference>
<keyword evidence="3" id="KW-0694">RNA-binding</keyword>
<dbReference type="Pfam" id="PF00849">
    <property type="entry name" value="PseudoU_synth_2"/>
    <property type="match status" value="1"/>
</dbReference>
<dbReference type="InterPro" id="IPR000748">
    <property type="entry name" value="PsdUridine_synth_RsuA/RluB/E/F"/>
</dbReference>
<gene>
    <name evidence="7" type="ORF">OZSIB_3534</name>
</gene>
<dbReference type="Gene3D" id="3.10.290.10">
    <property type="entry name" value="RNA-binding S4 domain"/>
    <property type="match status" value="1"/>
</dbReference>
<dbReference type="PANTHER" id="PTHR47683">
    <property type="entry name" value="PSEUDOURIDINE SYNTHASE FAMILY PROTEIN-RELATED"/>
    <property type="match status" value="1"/>
</dbReference>
<dbReference type="Gene3D" id="3.30.70.1560">
    <property type="entry name" value="Alpha-L RNA-binding motif"/>
    <property type="match status" value="1"/>
</dbReference>
<dbReference type="InterPro" id="IPR042092">
    <property type="entry name" value="PsdUridine_s_RsuA/RluB/E/F_cat"/>
</dbReference>
<feature type="domain" description="RNA-binding S4" evidence="6">
    <location>
        <begin position="4"/>
        <end position="64"/>
    </location>
</feature>
<dbReference type="CDD" id="cd02870">
    <property type="entry name" value="PseudoU_synth_RsuA_like"/>
    <property type="match status" value="1"/>
</dbReference>
<dbReference type="SUPFAM" id="SSF55120">
    <property type="entry name" value="Pseudouridine synthase"/>
    <property type="match status" value="1"/>
</dbReference>
<dbReference type="AlphaFoldDB" id="A0A367ZPS1"/>
<dbReference type="InterPro" id="IPR020094">
    <property type="entry name" value="TruA/RsuA/RluB/E/F_N"/>
</dbReference>
<sequence>MALIRLHKLLAGWGVASRRAVEAMILARRIRVDGEVFTDLGRRVDPAACRIEIDGRPVTPPAANVSVVMVFHKPAGVLSSLGDRFGRPTLADFFPGPERLYPVGRLDSDSTGLLLMTNDGELTNRLLHPRYKVEKEYLVQVAGPPLTAAERARFEHGLDLEDGRTAPCHLRPILRKGAADSPTASPWVRRASPQVPSRDRQARQKRTDASLPRAAALCPPTITYRVILREGRKRQIKRMFAALDRRVVALHRIRFGPIRLGDLPPGRARPLSAEERRALLAAIGREETER</sequence>
<feature type="region of interest" description="Disordered" evidence="5">
    <location>
        <begin position="177"/>
        <end position="210"/>
    </location>
</feature>
<dbReference type="SMART" id="SM00363">
    <property type="entry name" value="S4"/>
    <property type="match status" value="1"/>
</dbReference>
<protein>
    <recommendedName>
        <fullName evidence="4">Pseudouridine synthase</fullName>
        <ecNumber evidence="4">5.4.99.-</ecNumber>
    </recommendedName>
</protein>
<evidence type="ECO:0000256" key="1">
    <source>
        <dbReference type="ARBA" id="ARBA00008348"/>
    </source>
</evidence>
<dbReference type="EMBL" id="QOQW01000008">
    <property type="protein sequence ID" value="RCK80030.1"/>
    <property type="molecule type" value="Genomic_DNA"/>
</dbReference>
<organism evidence="7 8">
    <name type="scientific">Candidatus Ozemobacter sibiricus</name>
    <dbReference type="NCBI Taxonomy" id="2268124"/>
    <lineage>
        <taxon>Bacteria</taxon>
        <taxon>Candidatus Ozemobacteria</taxon>
        <taxon>Candidatus Ozemobacterales</taxon>
        <taxon>Candidatus Ozemobacteraceae</taxon>
        <taxon>Candidatus Ozemobacter</taxon>
    </lineage>
</organism>
<keyword evidence="2 4" id="KW-0413">Isomerase</keyword>